<keyword evidence="1" id="KW-0472">Membrane</keyword>
<keyword evidence="4" id="KW-1185">Reference proteome</keyword>
<dbReference type="RefSeq" id="WP_133288307.1">
    <property type="nucleotide sequence ID" value="NZ_SMSJ01000008.1"/>
</dbReference>
<name>A0A4R5QJ44_9PROT</name>
<evidence type="ECO:0000256" key="1">
    <source>
        <dbReference type="SAM" id="Phobius"/>
    </source>
</evidence>
<feature type="transmembrane region" description="Helical" evidence="1">
    <location>
        <begin position="44"/>
        <end position="64"/>
    </location>
</feature>
<evidence type="ECO:0000313" key="3">
    <source>
        <dbReference type="EMBL" id="TDH62858.1"/>
    </source>
</evidence>
<proteinExistence type="predicted"/>
<sequence>MKLNAKDVTSGVILILFAAVALWLNQDHALGSARRMGPGYMPMLVFWVLMGLGIIVLGTAFFSGPDPLEKWTGIDSASLALGIVAGYGTFLAAPHISSFFETSYGSLGLGMLVGFLVICWSKRWRLIGYICASLCIFCLLLEKGGLMLALTATIFIACLAEPEHRQRPLGVVGVTIFLLALCWWVFIKQLDIRVAVWPQF</sequence>
<feature type="transmembrane region" description="Helical" evidence="1">
    <location>
        <begin position="127"/>
        <end position="157"/>
    </location>
</feature>
<evidence type="ECO:0000313" key="4">
    <source>
        <dbReference type="Proteomes" id="UP000295096"/>
    </source>
</evidence>
<feature type="domain" description="DUF1468" evidence="2">
    <location>
        <begin position="10"/>
        <end position="193"/>
    </location>
</feature>
<feature type="transmembrane region" description="Helical" evidence="1">
    <location>
        <begin position="102"/>
        <end position="120"/>
    </location>
</feature>
<dbReference type="EMBL" id="SMSJ01000008">
    <property type="protein sequence ID" value="TDH62858.1"/>
    <property type="molecule type" value="Genomic_DNA"/>
</dbReference>
<dbReference type="InterPro" id="IPR009936">
    <property type="entry name" value="DUF1468"/>
</dbReference>
<feature type="transmembrane region" description="Helical" evidence="1">
    <location>
        <begin position="169"/>
        <end position="187"/>
    </location>
</feature>
<gene>
    <name evidence="3" type="ORF">E2C06_09185</name>
</gene>
<protein>
    <recommendedName>
        <fullName evidence="2">DUF1468 domain-containing protein</fullName>
    </recommendedName>
</protein>
<comment type="caution">
    <text evidence="3">The sequence shown here is derived from an EMBL/GenBank/DDBJ whole genome shotgun (WGS) entry which is preliminary data.</text>
</comment>
<dbReference type="OrthoDB" id="5186924at2"/>
<dbReference type="Pfam" id="PF07331">
    <property type="entry name" value="TctB"/>
    <property type="match status" value="1"/>
</dbReference>
<feature type="transmembrane region" description="Helical" evidence="1">
    <location>
        <begin position="7"/>
        <end position="24"/>
    </location>
</feature>
<reference evidence="3 4" key="1">
    <citation type="journal article" date="2016" name="J. Microbiol.">
        <title>Dankookia rubra gen. nov., sp. nov., an alphaproteobacterium isolated from sediment of a shallow stream.</title>
        <authorList>
            <person name="Kim W.H."/>
            <person name="Kim D.H."/>
            <person name="Kang K."/>
            <person name="Ahn T.Y."/>
        </authorList>
    </citation>
    <scope>NUCLEOTIDE SEQUENCE [LARGE SCALE GENOMIC DNA]</scope>
    <source>
        <strain evidence="3 4">JCM30602</strain>
    </source>
</reference>
<keyword evidence="1" id="KW-0812">Transmembrane</keyword>
<keyword evidence="1" id="KW-1133">Transmembrane helix</keyword>
<organism evidence="3 4">
    <name type="scientific">Dankookia rubra</name>
    <dbReference type="NCBI Taxonomy" id="1442381"/>
    <lineage>
        <taxon>Bacteria</taxon>
        <taxon>Pseudomonadati</taxon>
        <taxon>Pseudomonadota</taxon>
        <taxon>Alphaproteobacteria</taxon>
        <taxon>Acetobacterales</taxon>
        <taxon>Roseomonadaceae</taxon>
        <taxon>Dankookia</taxon>
    </lineage>
</organism>
<dbReference type="AlphaFoldDB" id="A0A4R5QJ44"/>
<accession>A0A4R5QJ44</accession>
<dbReference type="Proteomes" id="UP000295096">
    <property type="component" value="Unassembled WGS sequence"/>
</dbReference>
<feature type="transmembrane region" description="Helical" evidence="1">
    <location>
        <begin position="76"/>
        <end position="96"/>
    </location>
</feature>
<evidence type="ECO:0000259" key="2">
    <source>
        <dbReference type="Pfam" id="PF07331"/>
    </source>
</evidence>